<comment type="caution">
    <text evidence="4">The sequence shown here is derived from an EMBL/GenBank/DDBJ whole genome shotgun (WGS) entry which is preliminary data.</text>
</comment>
<dbReference type="PANTHER" id="PTHR35894:SF1">
    <property type="entry name" value="PHOSPHORIBULOKINASE _ URIDINE KINASE FAMILY"/>
    <property type="match status" value="1"/>
</dbReference>
<keyword evidence="2" id="KW-1133">Transmembrane helix</keyword>
<name>A0A6M0JXU3_9GAMM</name>
<feature type="transmembrane region" description="Helical" evidence="2">
    <location>
        <begin position="376"/>
        <end position="395"/>
    </location>
</feature>
<dbReference type="SUPFAM" id="SSF52540">
    <property type="entry name" value="P-loop containing nucleoside triphosphate hydrolases"/>
    <property type="match status" value="1"/>
</dbReference>
<feature type="compositionally biased region" description="Pro residues" evidence="1">
    <location>
        <begin position="352"/>
        <end position="366"/>
    </location>
</feature>
<organism evidence="4 5">
    <name type="scientific">Thiorhodococcus minor</name>
    <dbReference type="NCBI Taxonomy" id="57489"/>
    <lineage>
        <taxon>Bacteria</taxon>
        <taxon>Pseudomonadati</taxon>
        <taxon>Pseudomonadota</taxon>
        <taxon>Gammaproteobacteria</taxon>
        <taxon>Chromatiales</taxon>
        <taxon>Chromatiaceae</taxon>
        <taxon>Thiorhodococcus</taxon>
    </lineage>
</organism>
<evidence type="ECO:0000313" key="4">
    <source>
        <dbReference type="EMBL" id="NEV61791.1"/>
    </source>
</evidence>
<dbReference type="PANTHER" id="PTHR35894">
    <property type="entry name" value="GENERAL SECRETION PATHWAY PROTEIN A-RELATED"/>
    <property type="match status" value="1"/>
</dbReference>
<feature type="region of interest" description="Disordered" evidence="1">
    <location>
        <begin position="422"/>
        <end position="501"/>
    </location>
</feature>
<evidence type="ECO:0000259" key="3">
    <source>
        <dbReference type="Pfam" id="PF13401"/>
    </source>
</evidence>
<dbReference type="Gene3D" id="3.30.70.1070">
    <property type="entry name" value="Sporulation related repeat"/>
    <property type="match status" value="1"/>
</dbReference>
<keyword evidence="2" id="KW-0472">Membrane</keyword>
<dbReference type="InterPro" id="IPR036680">
    <property type="entry name" value="SPOR-like_sf"/>
</dbReference>
<feature type="compositionally biased region" description="Basic and acidic residues" evidence="1">
    <location>
        <begin position="477"/>
        <end position="501"/>
    </location>
</feature>
<dbReference type="InterPro" id="IPR052026">
    <property type="entry name" value="ExeA_AAA_ATPase_DNA-bind"/>
</dbReference>
<accession>A0A6M0JXU3</accession>
<gene>
    <name evidence="4" type="ORF">G3446_07790</name>
</gene>
<evidence type="ECO:0000313" key="5">
    <source>
        <dbReference type="Proteomes" id="UP000483379"/>
    </source>
</evidence>
<feature type="compositionally biased region" description="Basic and acidic residues" evidence="1">
    <location>
        <begin position="439"/>
        <end position="463"/>
    </location>
</feature>
<keyword evidence="2" id="KW-0812">Transmembrane</keyword>
<proteinExistence type="predicted"/>
<dbReference type="InterPro" id="IPR027417">
    <property type="entry name" value="P-loop_NTPase"/>
</dbReference>
<dbReference type="GO" id="GO:0016887">
    <property type="term" value="F:ATP hydrolysis activity"/>
    <property type="evidence" value="ECO:0007669"/>
    <property type="project" value="InterPro"/>
</dbReference>
<dbReference type="Proteomes" id="UP000483379">
    <property type="component" value="Unassembled WGS sequence"/>
</dbReference>
<evidence type="ECO:0000256" key="2">
    <source>
        <dbReference type="SAM" id="Phobius"/>
    </source>
</evidence>
<protein>
    <submittedName>
        <fullName evidence="4">Sporulation protein</fullName>
    </submittedName>
</protein>
<dbReference type="InterPro" id="IPR049945">
    <property type="entry name" value="AAA_22"/>
</dbReference>
<keyword evidence="5" id="KW-1185">Reference proteome</keyword>
<dbReference type="AlphaFoldDB" id="A0A6M0JXU3"/>
<sequence length="597" mass="64260">MPLDTECLAQLKLRQQPFDEVPSEDLLYSDPLLESLIETAVHAMHAPGAIVILAGAEGSGRSVQLQRLLGSVEVGLELIAFRGRANIPFDAIDVTIRNHLRSGGFDDPQRPLSELLATRARAGSALVLAIDDAHLIGAESIERLLRVRGEVLESGGQGLRLILVGDQSFGRGSLPLPDPLDDSQVVRLNLRPFNLEQAGAYLRHRLRAAGVDDPDSFLSSGDIAVLQTNSKGLPRALNRNANAWLARRCRSSGGIAQSVTRKLGGLAPSGKSTRTFEEPPDQDIRALVDAAQEEPEGILDLDSEVATARSAPQAPSDPELARYLVGEDTKPATDDFEQILRHVRQHQLSQTPAPPAKPQVPEPAASPKPSVWNRPWLIPLILVLVVLAILVPVGLKLLNGGAQPSPNALPQERPAPESEAILERESPSTQVPVAASPEPDARETEASRDGVPEVGAEVRRAETSPEGPTAQSSAGPDRAEKSDAEDKPGAAEADGGSKMDEAERKMAEDLDWLMRQDGERYTIQLVAGRDFATSQVFLARFELDGIHYIQTRSYVIGIIGSFPNRTVAANMLGDLPVAAREKGPWIRTIGSVRDSLP</sequence>
<dbReference type="Pfam" id="PF13401">
    <property type="entry name" value="AAA_22"/>
    <property type="match status" value="1"/>
</dbReference>
<dbReference type="GO" id="GO:0042834">
    <property type="term" value="F:peptidoglycan binding"/>
    <property type="evidence" value="ECO:0007669"/>
    <property type="project" value="InterPro"/>
</dbReference>
<feature type="domain" description="ORC1/DEAH AAA+ ATPase" evidence="3">
    <location>
        <begin position="49"/>
        <end position="168"/>
    </location>
</feature>
<reference evidence="4 5" key="1">
    <citation type="submission" date="2020-02" db="EMBL/GenBank/DDBJ databases">
        <title>Genome sequences of Thiorhodococcus mannitoliphagus and Thiorhodococcus minor, purple sulfur photosynthetic bacteria in the gammaproteobacterial family, Chromatiaceae.</title>
        <authorList>
            <person name="Aviles F.A."/>
            <person name="Meyer T.E."/>
            <person name="Kyndt J.A."/>
        </authorList>
    </citation>
    <scope>NUCLEOTIDE SEQUENCE [LARGE SCALE GENOMIC DNA]</scope>
    <source>
        <strain evidence="4 5">DSM 11518</strain>
    </source>
</reference>
<evidence type="ECO:0000256" key="1">
    <source>
        <dbReference type="SAM" id="MobiDB-lite"/>
    </source>
</evidence>
<feature type="region of interest" description="Disordered" evidence="1">
    <location>
        <begin position="347"/>
        <end position="368"/>
    </location>
</feature>
<feature type="region of interest" description="Disordered" evidence="1">
    <location>
        <begin position="260"/>
        <end position="281"/>
    </location>
</feature>
<dbReference type="EMBL" id="JAAIJQ010000017">
    <property type="protein sequence ID" value="NEV61791.1"/>
    <property type="molecule type" value="Genomic_DNA"/>
</dbReference>
<dbReference type="RefSeq" id="WP_164452263.1">
    <property type="nucleotide sequence ID" value="NZ_JAAIJQ010000017.1"/>
</dbReference>